<proteinExistence type="predicted"/>
<dbReference type="RefSeq" id="WP_157505214.1">
    <property type="nucleotide sequence ID" value="NZ_BMLI01000004.1"/>
</dbReference>
<comment type="caution">
    <text evidence="1">The sequence shown here is derived from an EMBL/GenBank/DDBJ whole genome shotgun (WGS) entry which is preliminary data.</text>
</comment>
<evidence type="ECO:0000313" key="1">
    <source>
        <dbReference type="EMBL" id="GGN14217.1"/>
    </source>
</evidence>
<keyword evidence="2" id="KW-1185">Reference proteome</keyword>
<reference evidence="2" key="1">
    <citation type="journal article" date="2019" name="Int. J. Syst. Evol. Microbiol.">
        <title>The Global Catalogue of Microorganisms (GCM) 10K type strain sequencing project: providing services to taxonomists for standard genome sequencing and annotation.</title>
        <authorList>
            <consortium name="The Broad Institute Genomics Platform"/>
            <consortium name="The Broad Institute Genome Sequencing Center for Infectious Disease"/>
            <person name="Wu L."/>
            <person name="Ma J."/>
        </authorList>
    </citation>
    <scope>NUCLEOTIDE SEQUENCE [LARGE SCALE GENOMIC DNA]</scope>
    <source>
        <strain evidence="2">CGMCC 1.6375</strain>
    </source>
</reference>
<evidence type="ECO:0000313" key="2">
    <source>
        <dbReference type="Proteomes" id="UP000632339"/>
    </source>
</evidence>
<organism evidence="1 2">
    <name type="scientific">Dyadobacter beijingensis</name>
    <dbReference type="NCBI Taxonomy" id="365489"/>
    <lineage>
        <taxon>Bacteria</taxon>
        <taxon>Pseudomonadati</taxon>
        <taxon>Bacteroidota</taxon>
        <taxon>Cytophagia</taxon>
        <taxon>Cytophagales</taxon>
        <taxon>Spirosomataceae</taxon>
        <taxon>Dyadobacter</taxon>
    </lineage>
</organism>
<dbReference type="Proteomes" id="UP000632339">
    <property type="component" value="Unassembled WGS sequence"/>
</dbReference>
<accession>A0ABQ2IN96</accession>
<sequence>MAQLHAVVQDLSSDDGGELGLLPRDTVNAYIHAESNLCAMYWQEKIDRIGIQFAQADFIRHFTDWPEILKTLESCFIIKCDLNSRFSNWSEQFKSPTVIRNISREDISAEIDRLDNNCNYWVILVHGDYPTSKQVVYDCKPIVIKSLIEVSVGDLFIGDKKYNWLVQFQQTEGNTVPLVKSGKHETPFEKGSYC</sequence>
<dbReference type="EMBL" id="BMLI01000004">
    <property type="protein sequence ID" value="GGN14217.1"/>
    <property type="molecule type" value="Genomic_DNA"/>
</dbReference>
<name>A0ABQ2IN96_9BACT</name>
<protein>
    <submittedName>
        <fullName evidence="1">Uncharacterized protein</fullName>
    </submittedName>
</protein>
<gene>
    <name evidence="1" type="ORF">GCM10010967_58080</name>
</gene>